<organism evidence="2 3">
    <name type="scientific">Enterococcus faecalis</name>
    <name type="common">Streptococcus faecalis</name>
    <dbReference type="NCBI Taxonomy" id="1351"/>
    <lineage>
        <taxon>Bacteria</taxon>
        <taxon>Bacillati</taxon>
        <taxon>Bacillota</taxon>
        <taxon>Bacilli</taxon>
        <taxon>Lactobacillales</taxon>
        <taxon>Enterococcaceae</taxon>
        <taxon>Enterococcus</taxon>
    </lineage>
</organism>
<feature type="transmembrane region" description="Helical" evidence="1">
    <location>
        <begin position="90"/>
        <end position="107"/>
    </location>
</feature>
<dbReference type="RefSeq" id="WP_010774293.1">
    <property type="nucleotide sequence ID" value="NZ_JANHGF010000001.1"/>
</dbReference>
<name>A0AAX2KUE1_ENTFL</name>
<evidence type="ECO:0000313" key="3">
    <source>
        <dbReference type="Proteomes" id="UP000254396"/>
    </source>
</evidence>
<keyword evidence="1" id="KW-1133">Transmembrane helix</keyword>
<feature type="transmembrane region" description="Helical" evidence="1">
    <location>
        <begin position="113"/>
        <end position="133"/>
    </location>
</feature>
<accession>A0AAX2KUE1</accession>
<protein>
    <submittedName>
        <fullName evidence="2">Uncharacterized protein</fullName>
    </submittedName>
</protein>
<sequence>MDITDKENFQKQMDFLKRHNFYQYVYQFRWLFVFIPVLVFFDLIFIDFFWLIIVKGILLMGILISEYYVMYRFFKPIALDEKQNFSSVQLFLNLFIFNALFMFVMLTNFHQVFVGKEFIIFGSFMGGIFTICLKEQLKEYQKLMNQFIDIKKEVH</sequence>
<evidence type="ECO:0000313" key="2">
    <source>
        <dbReference type="EMBL" id="STQ83176.1"/>
    </source>
</evidence>
<evidence type="ECO:0000256" key="1">
    <source>
        <dbReference type="SAM" id="Phobius"/>
    </source>
</evidence>
<dbReference type="Proteomes" id="UP000254396">
    <property type="component" value="Unassembled WGS sequence"/>
</dbReference>
<comment type="caution">
    <text evidence="2">The sequence shown here is derived from an EMBL/GenBank/DDBJ whole genome shotgun (WGS) entry which is preliminary data.</text>
</comment>
<keyword evidence="1" id="KW-0472">Membrane</keyword>
<keyword evidence="1" id="KW-0812">Transmembrane</keyword>
<gene>
    <name evidence="2" type="ORF">NCTC13379_03623</name>
</gene>
<feature type="transmembrane region" description="Helical" evidence="1">
    <location>
        <begin position="48"/>
        <end position="69"/>
    </location>
</feature>
<dbReference type="EMBL" id="UGIX01000007">
    <property type="protein sequence ID" value="STQ83176.1"/>
    <property type="molecule type" value="Genomic_DNA"/>
</dbReference>
<proteinExistence type="predicted"/>
<dbReference type="AlphaFoldDB" id="A0AAX2KUE1"/>
<feature type="transmembrane region" description="Helical" evidence="1">
    <location>
        <begin position="21"/>
        <end position="42"/>
    </location>
</feature>
<reference evidence="2 3" key="1">
    <citation type="submission" date="2018-06" db="EMBL/GenBank/DDBJ databases">
        <authorList>
            <consortium name="Pathogen Informatics"/>
            <person name="Doyle S."/>
        </authorList>
    </citation>
    <scope>NUCLEOTIDE SEQUENCE [LARGE SCALE GENOMIC DNA]</scope>
    <source>
        <strain evidence="2 3">NCTC13379</strain>
    </source>
</reference>